<dbReference type="Gene3D" id="3.80.10.10">
    <property type="entry name" value="Ribonuclease Inhibitor"/>
    <property type="match status" value="1"/>
</dbReference>
<reference evidence="1 2" key="1">
    <citation type="journal article" date="2013" name="PLoS Genet.">
        <title>Distinctive expansion of potential virulence genes in the genome of the oomycete fish pathogen Saprolegnia parasitica.</title>
        <authorList>
            <person name="Jiang R.H."/>
            <person name="de Bruijn I."/>
            <person name="Haas B.J."/>
            <person name="Belmonte R."/>
            <person name="Lobach L."/>
            <person name="Christie J."/>
            <person name="van den Ackerveken G."/>
            <person name="Bottin A."/>
            <person name="Bulone V."/>
            <person name="Diaz-Moreno S.M."/>
            <person name="Dumas B."/>
            <person name="Fan L."/>
            <person name="Gaulin E."/>
            <person name="Govers F."/>
            <person name="Grenville-Briggs L.J."/>
            <person name="Horner N.R."/>
            <person name="Levin J.Z."/>
            <person name="Mammella M."/>
            <person name="Meijer H.J."/>
            <person name="Morris P."/>
            <person name="Nusbaum C."/>
            <person name="Oome S."/>
            <person name="Phillips A.J."/>
            <person name="van Rooyen D."/>
            <person name="Rzeszutek E."/>
            <person name="Saraiva M."/>
            <person name="Secombes C.J."/>
            <person name="Seidl M.F."/>
            <person name="Snel B."/>
            <person name="Stassen J.H."/>
            <person name="Sykes S."/>
            <person name="Tripathy S."/>
            <person name="van den Berg H."/>
            <person name="Vega-Arreguin J.C."/>
            <person name="Wawra S."/>
            <person name="Young S.K."/>
            <person name="Zeng Q."/>
            <person name="Dieguez-Uribeondo J."/>
            <person name="Russ C."/>
            <person name="Tyler B.M."/>
            <person name="van West P."/>
        </authorList>
    </citation>
    <scope>NUCLEOTIDE SEQUENCE [LARGE SCALE GENOMIC DNA]</scope>
    <source>
        <strain evidence="1 2">CBS 223.65</strain>
    </source>
</reference>
<dbReference type="EMBL" id="KK583663">
    <property type="protein sequence ID" value="KDO17438.1"/>
    <property type="molecule type" value="Genomic_DNA"/>
</dbReference>
<dbReference type="RefSeq" id="XP_012211853.1">
    <property type="nucleotide sequence ID" value="XM_012356463.1"/>
</dbReference>
<evidence type="ECO:0000313" key="2">
    <source>
        <dbReference type="Proteomes" id="UP000030745"/>
    </source>
</evidence>
<feature type="non-terminal residue" evidence="1">
    <location>
        <position position="258"/>
    </location>
</feature>
<dbReference type="VEuPathDB" id="FungiDB:SPRG_17139"/>
<evidence type="ECO:0000313" key="1">
    <source>
        <dbReference type="EMBL" id="KDO17438.1"/>
    </source>
</evidence>
<dbReference type="InterPro" id="IPR032675">
    <property type="entry name" value="LRR_dom_sf"/>
</dbReference>
<protein>
    <recommendedName>
        <fullName evidence="3">F-box domain-containing protein</fullName>
    </recommendedName>
</protein>
<dbReference type="Proteomes" id="UP000030745">
    <property type="component" value="Unassembled WGS sequence"/>
</dbReference>
<dbReference type="AlphaFoldDB" id="A0A067BGZ4"/>
<organism evidence="1 2">
    <name type="scientific">Saprolegnia parasitica (strain CBS 223.65)</name>
    <dbReference type="NCBI Taxonomy" id="695850"/>
    <lineage>
        <taxon>Eukaryota</taxon>
        <taxon>Sar</taxon>
        <taxon>Stramenopiles</taxon>
        <taxon>Oomycota</taxon>
        <taxon>Saprolegniomycetes</taxon>
        <taxon>Saprolegniales</taxon>
        <taxon>Saprolegniaceae</taxon>
        <taxon>Saprolegnia</taxon>
    </lineage>
</organism>
<keyword evidence="2" id="KW-1185">Reference proteome</keyword>
<sequence>MADSGRQTKVARPTPGDALALPHVVEAIATSLDNQDDFSSFLHAVPHSLWTPALSAFLDCTTVMPSSVIANWPHIKLRDMDLPPSVLALLAATLPLRPRIELEYVICDAAPLASLVAAVGPSLRNVILCFYSGRMVQGRGRAISNLLLQRCPRLRQVSISIISYSESDAAELNDLLAVVAHPHVHDLSIDLQGVTTTPRLGHRLAAWLSTTPTTKLRLTYVDQMNHDGAIAFCDALQASTTLQELAIVNVRSLGGFHG</sequence>
<dbReference type="GeneID" id="24138698"/>
<proteinExistence type="predicted"/>
<name>A0A067BGZ4_SAPPC</name>
<dbReference type="KEGG" id="spar:SPRG_17139"/>
<dbReference type="OMA" id="ELEYVIC"/>
<dbReference type="SUPFAM" id="SSF52047">
    <property type="entry name" value="RNI-like"/>
    <property type="match status" value="1"/>
</dbReference>
<accession>A0A067BGZ4</accession>
<gene>
    <name evidence="1" type="ORF">SPRG_17139</name>
</gene>
<evidence type="ECO:0008006" key="3">
    <source>
        <dbReference type="Google" id="ProtNLM"/>
    </source>
</evidence>